<evidence type="ECO:0000259" key="5">
    <source>
        <dbReference type="PROSITE" id="PS50893"/>
    </source>
</evidence>
<dbReference type="Pfam" id="PF12848">
    <property type="entry name" value="ABC_tran_Xtn"/>
    <property type="match status" value="1"/>
</dbReference>
<dbReference type="InterPro" id="IPR032524">
    <property type="entry name" value="ABC_tran_C"/>
</dbReference>
<dbReference type="EMBL" id="CP039381">
    <property type="protein sequence ID" value="QCT06280.1"/>
    <property type="molecule type" value="Genomic_DNA"/>
</dbReference>
<dbReference type="InterPro" id="IPR003439">
    <property type="entry name" value="ABC_transporter-like_ATP-bd"/>
</dbReference>
<proteinExistence type="predicted"/>
<dbReference type="Pfam" id="PF00005">
    <property type="entry name" value="ABC_tran"/>
    <property type="match status" value="2"/>
</dbReference>
<dbReference type="Gene3D" id="1.10.287.380">
    <property type="entry name" value="Valyl-tRNA synthetase, C-terminal domain"/>
    <property type="match status" value="1"/>
</dbReference>
<evidence type="ECO:0000256" key="3">
    <source>
        <dbReference type="ARBA" id="ARBA00022840"/>
    </source>
</evidence>
<dbReference type="InterPro" id="IPR027417">
    <property type="entry name" value="P-loop_NTPase"/>
</dbReference>
<dbReference type="GO" id="GO:0003677">
    <property type="term" value="F:DNA binding"/>
    <property type="evidence" value="ECO:0007669"/>
    <property type="project" value="InterPro"/>
</dbReference>
<dbReference type="InterPro" id="IPR037118">
    <property type="entry name" value="Val-tRNA_synth_C_sf"/>
</dbReference>
<dbReference type="GO" id="GO:0016887">
    <property type="term" value="F:ATP hydrolysis activity"/>
    <property type="evidence" value="ECO:0007669"/>
    <property type="project" value="InterPro"/>
</dbReference>
<dbReference type="PROSITE" id="PS50893">
    <property type="entry name" value="ABC_TRANSPORTER_2"/>
    <property type="match status" value="2"/>
</dbReference>
<dbReference type="PROSITE" id="PS00211">
    <property type="entry name" value="ABC_TRANSPORTER_1"/>
    <property type="match status" value="2"/>
</dbReference>
<protein>
    <submittedName>
        <fullName evidence="6">ABC-F family ATP-binding cassette domain-containing protein</fullName>
    </submittedName>
</protein>
<feature type="coiled-coil region" evidence="4">
    <location>
        <begin position="559"/>
        <end position="600"/>
    </location>
</feature>
<dbReference type="OrthoDB" id="9801441at2"/>
<dbReference type="FunFam" id="3.40.50.300:FF:000309">
    <property type="entry name" value="ABC transporter ATP-binding protein"/>
    <property type="match status" value="1"/>
</dbReference>
<feature type="domain" description="ABC transporter" evidence="5">
    <location>
        <begin position="4"/>
        <end position="259"/>
    </location>
</feature>
<dbReference type="KEGG" id="ruj:E5Z56_02445"/>
<evidence type="ECO:0000313" key="6">
    <source>
        <dbReference type="EMBL" id="QCT06280.1"/>
    </source>
</evidence>
<dbReference type="InterPro" id="IPR032781">
    <property type="entry name" value="ABC_tran_Xtn"/>
</dbReference>
<dbReference type="InterPro" id="IPR017871">
    <property type="entry name" value="ABC_transporter-like_CS"/>
</dbReference>
<evidence type="ECO:0000256" key="1">
    <source>
        <dbReference type="ARBA" id="ARBA00022737"/>
    </source>
</evidence>
<dbReference type="FunFam" id="3.40.50.300:FF:000011">
    <property type="entry name" value="Putative ABC transporter ATP-binding component"/>
    <property type="match status" value="1"/>
</dbReference>
<feature type="coiled-coil region" evidence="4">
    <location>
        <begin position="94"/>
        <end position="121"/>
    </location>
</feature>
<name>A0A4P8XWC7_9FIRM</name>
<dbReference type="GO" id="GO:0005524">
    <property type="term" value="F:ATP binding"/>
    <property type="evidence" value="ECO:0007669"/>
    <property type="project" value="UniProtKB-KW"/>
</dbReference>
<accession>A0A4P8XWC7</accession>
<dbReference type="CDD" id="cd03221">
    <property type="entry name" value="ABCF_EF-3"/>
    <property type="match status" value="2"/>
</dbReference>
<reference evidence="6 7" key="1">
    <citation type="submission" date="2019-04" db="EMBL/GenBank/DDBJ databases">
        <authorList>
            <person name="Embree M."/>
            <person name="Gaffney J.R."/>
        </authorList>
    </citation>
    <scope>NUCLEOTIDE SEQUENCE [LARGE SCALE GENOMIC DNA]</scope>
    <source>
        <strain evidence="6 7">JE7A12</strain>
    </source>
</reference>
<keyword evidence="2" id="KW-0547">Nucleotide-binding</keyword>
<dbReference type="SUPFAM" id="SSF52540">
    <property type="entry name" value="P-loop containing nucleoside triphosphate hydrolases"/>
    <property type="match status" value="2"/>
</dbReference>
<keyword evidence="3 6" id="KW-0067">ATP-binding</keyword>
<dbReference type="InterPro" id="IPR003593">
    <property type="entry name" value="AAA+_ATPase"/>
</dbReference>
<dbReference type="Gene3D" id="3.40.50.300">
    <property type="entry name" value="P-loop containing nucleotide triphosphate hydrolases"/>
    <property type="match status" value="2"/>
</dbReference>
<dbReference type="PANTHER" id="PTHR42855:SF2">
    <property type="entry name" value="DRUG RESISTANCE ABC TRANSPORTER,ATP-BINDING PROTEIN"/>
    <property type="match status" value="1"/>
</dbReference>
<dbReference type="RefSeq" id="WP_138156367.1">
    <property type="nucleotide sequence ID" value="NZ_CP039381.1"/>
</dbReference>
<dbReference type="AlphaFoldDB" id="A0A4P8XWC7"/>
<evidence type="ECO:0000313" key="7">
    <source>
        <dbReference type="Proteomes" id="UP000301475"/>
    </source>
</evidence>
<evidence type="ECO:0000256" key="4">
    <source>
        <dbReference type="SAM" id="Coils"/>
    </source>
</evidence>
<keyword evidence="7" id="KW-1185">Reference proteome</keyword>
<dbReference type="Pfam" id="PF16326">
    <property type="entry name" value="ABC_tran_CTD"/>
    <property type="match status" value="1"/>
</dbReference>
<keyword evidence="1" id="KW-0677">Repeat</keyword>
<evidence type="ECO:0000256" key="2">
    <source>
        <dbReference type="ARBA" id="ARBA00022741"/>
    </source>
</evidence>
<feature type="domain" description="ABC transporter" evidence="5">
    <location>
        <begin position="329"/>
        <end position="543"/>
    </location>
</feature>
<dbReference type="SMART" id="SM00382">
    <property type="entry name" value="AAA"/>
    <property type="match status" value="2"/>
</dbReference>
<dbReference type="InterPro" id="IPR051309">
    <property type="entry name" value="ABCF_ATPase"/>
</dbReference>
<dbReference type="Proteomes" id="UP000301475">
    <property type="component" value="Chromosome"/>
</dbReference>
<gene>
    <name evidence="6" type="ORF">E5Z56_02445</name>
</gene>
<organism evidence="6 7">
    <name type="scientific">Ruminococcus bovis</name>
    <dbReference type="NCBI Taxonomy" id="2564099"/>
    <lineage>
        <taxon>Bacteria</taxon>
        <taxon>Bacillati</taxon>
        <taxon>Bacillota</taxon>
        <taxon>Clostridia</taxon>
        <taxon>Eubacteriales</taxon>
        <taxon>Oscillospiraceae</taxon>
        <taxon>Ruminococcus</taxon>
    </lineage>
</organism>
<sequence length="633" mass="73020">MSVLSAYDLSMSFIERKLFDSITFTVEEKDKIGFIGANGSGKTTLFKILTGQLSPDTGTVTVSKNTTVGYMEQHACTSLNRTVYEELLSVFQPLIDMEKELEELPKQIENATDDIHSLIEKQDLLLQKFQDKGGLTYKSRTRSSLIGLGFTEEDFDMEVSKLSGGQKSKLSLAKLLLSGANILLLDEPTNHLDINAVSWLENFLKDFDGSVIIISHDRYFLDAVTNRTMELYCNHLIMYKGNYSAFMDKKEKDQESIRNKYENDLKEIKRLEGIIQQQIEWSQERNYITAASKQKEIDRIKAQLVPPEEENHDLRFKFHVNEESGNDVVMCKDLEKSFGNNHLFSNLSFHIRKGEKVVIMGGNGIGKTTLFKMLLGREMPDSGYIDYGTGVKIGYFDQMQGNLNLENDAYTEVYDTFPNMTETEVRTALGRFRFRGDEVFKKLKLMSGGERARVNLLKLMLSGDNFLLLDEPTNHLDTFSRESLEKTLNEYEGTLLVISHDRYFVNKIADRILYMTDKGFVEYLGNYDYFIERTKDNPVDTPELKVRNDKPKVNDYKKEKEERAKIRKKQNDIKKIQALIEKLDEEIAQTESMLADESITSDYEKLMEYTEKLNELQTSQEEAFMKWEELENS</sequence>
<keyword evidence="4" id="KW-0175">Coiled coil</keyword>
<dbReference type="PANTHER" id="PTHR42855">
    <property type="entry name" value="ABC TRANSPORTER ATP-BINDING SUBUNIT"/>
    <property type="match status" value="1"/>
</dbReference>